<reference evidence="2 3" key="1">
    <citation type="journal article" date="2019" name="Mol. Ecol. Resour.">
        <title>Improving Illumina assemblies with Hi-C and long reads: an example with the North African dromedary.</title>
        <authorList>
            <person name="Elbers J.P."/>
            <person name="Rogers M.F."/>
            <person name="Perelman P.L."/>
            <person name="Proskuryakova A.A."/>
            <person name="Serdyukova N.A."/>
            <person name="Johnson W.E."/>
            <person name="Horin P."/>
            <person name="Corander J."/>
            <person name="Murphy D."/>
            <person name="Burger P.A."/>
        </authorList>
    </citation>
    <scope>NUCLEOTIDE SEQUENCE [LARGE SCALE GENOMIC DNA]</scope>
    <source>
        <strain evidence="2">Drom800</strain>
        <tissue evidence="2">Blood</tissue>
    </source>
</reference>
<evidence type="ECO:0000313" key="2">
    <source>
        <dbReference type="EMBL" id="KAB1279465.1"/>
    </source>
</evidence>
<gene>
    <name evidence="2" type="ORF">Cadr_000006621</name>
</gene>
<feature type="region of interest" description="Disordered" evidence="1">
    <location>
        <begin position="78"/>
        <end position="99"/>
    </location>
</feature>
<sequence length="408" mass="44237">MVAHEARKEYSGFQILSLVSRCTAQHPGFPCFPAPRPCQLLGPFRSPADGEAHVQLIVELSPHPSPMCSKRPELWGMNVSPPEGDGHPSLQEEPGADLPGSPPQVLAYGAKRWEHRTLHSAGCAQVWSYLLSGIRAPFSFYPATSSCSPGQVVSRLGWAPCQPSPGPPPEGTRFSGSVEECKGQRGVCSGTWALGSLLMDPLSGRRLSPVCLSPWAPVWWPGSCNPRLSARSVLYIMECLTYGRCPKYTEHGLTVSLLPWKDRSRLCQHPGTPWCRDVPLSCWGLPSSTARPGCLLAGRLLPQVGLREGVTPTMGLFPKLRDRSKHKVREQPPTCAILHHPLRRRTGRQNCPATSLSLPRGGAVPVSIFPSEHLRYGRKGSAVRDEGAQGCIVLCESESDLSTAGIAS</sequence>
<dbReference type="EMBL" id="JWIN03000005">
    <property type="protein sequence ID" value="KAB1279465.1"/>
    <property type="molecule type" value="Genomic_DNA"/>
</dbReference>
<accession>A0A5N4E7W5</accession>
<organism evidence="2 3">
    <name type="scientific">Camelus dromedarius</name>
    <name type="common">Dromedary</name>
    <name type="synonym">Arabian camel</name>
    <dbReference type="NCBI Taxonomy" id="9838"/>
    <lineage>
        <taxon>Eukaryota</taxon>
        <taxon>Metazoa</taxon>
        <taxon>Chordata</taxon>
        <taxon>Craniata</taxon>
        <taxon>Vertebrata</taxon>
        <taxon>Euteleostomi</taxon>
        <taxon>Mammalia</taxon>
        <taxon>Eutheria</taxon>
        <taxon>Laurasiatheria</taxon>
        <taxon>Artiodactyla</taxon>
        <taxon>Tylopoda</taxon>
        <taxon>Camelidae</taxon>
        <taxon>Camelus</taxon>
    </lineage>
</organism>
<name>A0A5N4E7W5_CAMDR</name>
<keyword evidence="3" id="KW-1185">Reference proteome</keyword>
<evidence type="ECO:0000313" key="3">
    <source>
        <dbReference type="Proteomes" id="UP000299084"/>
    </source>
</evidence>
<proteinExistence type="predicted"/>
<evidence type="ECO:0000256" key="1">
    <source>
        <dbReference type="SAM" id="MobiDB-lite"/>
    </source>
</evidence>
<comment type="caution">
    <text evidence="2">The sequence shown here is derived from an EMBL/GenBank/DDBJ whole genome shotgun (WGS) entry which is preliminary data.</text>
</comment>
<protein>
    <submittedName>
        <fullName evidence="2">Uncharacterized protein</fullName>
    </submittedName>
</protein>
<dbReference type="Proteomes" id="UP000299084">
    <property type="component" value="Unassembled WGS sequence"/>
</dbReference>
<dbReference type="AlphaFoldDB" id="A0A5N4E7W5"/>